<gene>
    <name evidence="1" type="ORF">SDC9_187509</name>
</gene>
<evidence type="ECO:0000313" key="1">
    <source>
        <dbReference type="EMBL" id="MPN39974.1"/>
    </source>
</evidence>
<proteinExistence type="predicted"/>
<sequence length="209" mass="23305">MLIGRVFFKNRRPGKAEQLGVREKLLDRLVVVSELGTVALVEDKHHSFGTQRLQPFLVFSLIAAVERKPQLLNRGNDDLVRIAIGKQPPDQCFRIGVLLDAAGLKFIELFTRLTVQILPVHHKQAFVDIRVALEQSGRLERGKRFPAAGRVPDVAVAPVLVNAIHDGPHGINLVGPHHQQLLLACHQYHITADHLAENTLGKKLLRKIV</sequence>
<dbReference type="AlphaFoldDB" id="A0A645HUY4"/>
<protein>
    <submittedName>
        <fullName evidence="1">Uncharacterized protein</fullName>
    </submittedName>
</protein>
<accession>A0A645HUY4</accession>
<name>A0A645HUY4_9ZZZZ</name>
<comment type="caution">
    <text evidence="1">The sequence shown here is derived from an EMBL/GenBank/DDBJ whole genome shotgun (WGS) entry which is preliminary data.</text>
</comment>
<organism evidence="1">
    <name type="scientific">bioreactor metagenome</name>
    <dbReference type="NCBI Taxonomy" id="1076179"/>
    <lineage>
        <taxon>unclassified sequences</taxon>
        <taxon>metagenomes</taxon>
        <taxon>ecological metagenomes</taxon>
    </lineage>
</organism>
<dbReference type="EMBL" id="VSSQ01096099">
    <property type="protein sequence ID" value="MPN39974.1"/>
    <property type="molecule type" value="Genomic_DNA"/>
</dbReference>
<reference evidence="1" key="1">
    <citation type="submission" date="2019-08" db="EMBL/GenBank/DDBJ databases">
        <authorList>
            <person name="Kucharzyk K."/>
            <person name="Murdoch R.W."/>
            <person name="Higgins S."/>
            <person name="Loffler F."/>
        </authorList>
    </citation>
    <scope>NUCLEOTIDE SEQUENCE</scope>
</reference>